<sequence>MLSIDEKRVYGDRQGSITVYVASEIGLLEVAISGDTVGEFGLCQRCVARDVAAGSGTVVVATDDDVLVAIRNPSNGPDSENGIGAFEPTGHGEAVAVGIDDGTVLAAAPDGTVSRLTLEGETADVDEDREWERLEFEADRPTPSTVSAIDGPLAGTERGVFRRVGDRLTYAGLEDVRDVSATATPIAATGDGLYVLGNGWMCCVEGEFSVVSAARTRAHAVSNGGLYGCRFEDGRPTATDWSLVTDEPVPGVSSDSIRDLGYGEGTYAVTDDGTMLVGTDLGWRSQAVGVPGVSSLAVVWA</sequence>
<dbReference type="AlphaFoldDB" id="A0AAP2Z6R0"/>
<dbReference type="EMBL" id="JAOPJZ010000004">
    <property type="protein sequence ID" value="MCU4751727.1"/>
    <property type="molecule type" value="Genomic_DNA"/>
</dbReference>
<dbReference type="RefSeq" id="WP_342807811.1">
    <property type="nucleotide sequence ID" value="NZ_JAOPJZ010000004.1"/>
</dbReference>
<keyword evidence="3" id="KW-1185">Reference proteome</keyword>
<comment type="caution">
    <text evidence="2">The sequence shown here is derived from an EMBL/GenBank/DDBJ whole genome shotgun (WGS) entry which is preliminary data.</text>
</comment>
<dbReference type="Pfam" id="PF23366">
    <property type="entry name" value="Beta-prop_HVO_0234"/>
    <property type="match status" value="1"/>
</dbReference>
<evidence type="ECO:0000259" key="1">
    <source>
        <dbReference type="Pfam" id="PF23366"/>
    </source>
</evidence>
<dbReference type="Proteomes" id="UP001321047">
    <property type="component" value="Unassembled WGS sequence"/>
</dbReference>
<proteinExistence type="predicted"/>
<gene>
    <name evidence="2" type="ORF">OB919_06990</name>
</gene>
<evidence type="ECO:0000313" key="3">
    <source>
        <dbReference type="Proteomes" id="UP001321047"/>
    </source>
</evidence>
<evidence type="ECO:0000313" key="2">
    <source>
        <dbReference type="EMBL" id="MCU4751727.1"/>
    </source>
</evidence>
<accession>A0AAP2Z6R0</accession>
<name>A0AAP2Z6R0_9EURY</name>
<reference evidence="2 3" key="1">
    <citation type="submission" date="2022-09" db="EMBL/GenBank/DDBJ databases">
        <title>Enrichment on poylsaccharides allowed isolation of novel metabolic and taxonomic groups of Haloarchaea.</title>
        <authorList>
            <person name="Sorokin D.Y."/>
            <person name="Elcheninov A.G."/>
            <person name="Khizhniak T.V."/>
            <person name="Kolganova T.V."/>
            <person name="Kublanov I.V."/>
        </authorList>
    </citation>
    <scope>NUCLEOTIDE SEQUENCE [LARGE SCALE GENOMIC DNA]</scope>
    <source>
        <strain evidence="2 3">AArc-curdl1</strain>
    </source>
</reference>
<dbReference type="InterPro" id="IPR056505">
    <property type="entry name" value="Beta-prop_HVO_0234"/>
</dbReference>
<feature type="domain" description="HVO-0234-like beta-propeller" evidence="1">
    <location>
        <begin position="3"/>
        <end position="298"/>
    </location>
</feature>
<protein>
    <recommendedName>
        <fullName evidence="1">HVO-0234-like beta-propeller domain-containing protein</fullName>
    </recommendedName>
</protein>
<organism evidence="2 3">
    <name type="scientific">Natronosalvus hydrolyticus</name>
    <dbReference type="NCBI Taxonomy" id="2979988"/>
    <lineage>
        <taxon>Archaea</taxon>
        <taxon>Methanobacteriati</taxon>
        <taxon>Methanobacteriota</taxon>
        <taxon>Stenosarchaea group</taxon>
        <taxon>Halobacteria</taxon>
        <taxon>Halobacteriales</taxon>
        <taxon>Natrialbaceae</taxon>
        <taxon>Natronosalvus</taxon>
    </lineage>
</organism>